<evidence type="ECO:0000313" key="4">
    <source>
        <dbReference type="Proteomes" id="UP000053411"/>
    </source>
</evidence>
<dbReference type="PANTHER" id="PTHR36205:SF3">
    <property type="entry name" value="MAJOR FACILITATOR SUPERFAMILY TRANSPORTER"/>
    <property type="match status" value="1"/>
</dbReference>
<evidence type="ECO:0000256" key="2">
    <source>
        <dbReference type="SAM" id="Phobius"/>
    </source>
</evidence>
<dbReference type="VEuPathDB" id="FungiDB:Z520_11076"/>
<sequence length="706" mass="80390">MIDLLPKSLSNKFNDSTAAISIHKRDWSSDSSGSSSLLSPGASPRPRRSRRRQWKLSRCPPSKTICYAAALAVLTVIALWWFLRPTPTDDLLEIPEPDVDEELEEDGPIPFGKSVDRGGREVFWWEEFPRLHGFYRGRKNIVPFSDYVPEQQATAFDPFDPGQHDDAELIPLSPAVPTDIQQCYVDEEKGILPPTISAYKGLPQGMSAPLLGSQNVLGINEQVCYDRVNRLAPYGSGFAEEEGGLGKHAEGGGGDNEGLEQVAAVDWRGVRWHDAQQSCLLKNSHLHDRSRKTAFVFRTWSTFHYTDYHIAMLRAIISELALASGGQYTVHFLIHVQDDTIPIWASRELYNQVLRDSLPEEFRSMGTLWSVAQMKLIYPPPFPDSIVNFSGGEIYEAYRSLHFPLQYFASQNPKYDYFWQWEMDIRVTGHYYELLHRIESWAENQPRDYAWERSSTFYIPALHDFSFEKYAQSTIEEVQARNETPISGPQIPRERLLNIPEQKIPDGNDEITDLITLNPLFDPEHTRWAFHDDITGYNLTRDGRPPTRAALITASRMSRRLLLLMHEETYRNKHTMFPEMFPASIALHYGLKAIYAPLPIYFDRDWPSAHANEVFNNAPISLAQQEAGMDHGHGDFHGEGGSVFGPGEHVFRGATYYSNAGFAGYLWRRWLGRENGNDELAWESEGGLGGGRMCLPMMVLHPIKYE</sequence>
<dbReference type="Pfam" id="PF11885">
    <property type="entry name" value="DUF3405"/>
    <property type="match status" value="1"/>
</dbReference>
<proteinExistence type="predicted"/>
<protein>
    <submittedName>
        <fullName evidence="3">Uncharacterized protein</fullName>
    </submittedName>
</protein>
<feature type="transmembrane region" description="Helical" evidence="2">
    <location>
        <begin position="65"/>
        <end position="83"/>
    </location>
</feature>
<feature type="region of interest" description="Disordered" evidence="1">
    <location>
        <begin position="26"/>
        <end position="53"/>
    </location>
</feature>
<name>A0A0D2I7P3_9EURO</name>
<gene>
    <name evidence="3" type="ORF">Z520_11076</name>
</gene>
<dbReference type="GeneID" id="27716822"/>
<dbReference type="EMBL" id="KN848096">
    <property type="protein sequence ID" value="KIX93221.1"/>
    <property type="molecule type" value="Genomic_DNA"/>
</dbReference>
<organism evidence="3 4">
    <name type="scientific">Fonsecaea multimorphosa CBS 102226</name>
    <dbReference type="NCBI Taxonomy" id="1442371"/>
    <lineage>
        <taxon>Eukaryota</taxon>
        <taxon>Fungi</taxon>
        <taxon>Dikarya</taxon>
        <taxon>Ascomycota</taxon>
        <taxon>Pezizomycotina</taxon>
        <taxon>Eurotiomycetes</taxon>
        <taxon>Chaetothyriomycetidae</taxon>
        <taxon>Chaetothyriales</taxon>
        <taxon>Herpotrichiellaceae</taxon>
        <taxon>Fonsecaea</taxon>
    </lineage>
</organism>
<dbReference type="STRING" id="1442371.A0A0D2I7P3"/>
<dbReference type="PANTHER" id="PTHR36205">
    <property type="entry name" value="CHROMOSOME 19, WHOLE GENOME SHOTGUN SEQUENCE"/>
    <property type="match status" value="1"/>
</dbReference>
<evidence type="ECO:0000313" key="3">
    <source>
        <dbReference type="EMBL" id="KIX93221.1"/>
    </source>
</evidence>
<evidence type="ECO:0000256" key="1">
    <source>
        <dbReference type="SAM" id="MobiDB-lite"/>
    </source>
</evidence>
<reference evidence="3 4" key="1">
    <citation type="submission" date="2015-01" db="EMBL/GenBank/DDBJ databases">
        <title>The Genome Sequence of Fonsecaea multimorphosa CBS 102226.</title>
        <authorList>
            <consortium name="The Broad Institute Genomics Platform"/>
            <person name="Cuomo C."/>
            <person name="de Hoog S."/>
            <person name="Gorbushina A."/>
            <person name="Stielow B."/>
            <person name="Teixiera M."/>
            <person name="Abouelleil A."/>
            <person name="Chapman S.B."/>
            <person name="Priest M."/>
            <person name="Young S.K."/>
            <person name="Wortman J."/>
            <person name="Nusbaum C."/>
            <person name="Birren B."/>
        </authorList>
    </citation>
    <scope>NUCLEOTIDE SEQUENCE [LARGE SCALE GENOMIC DNA]</scope>
    <source>
        <strain evidence="3 4">CBS 102226</strain>
    </source>
</reference>
<feature type="compositionally biased region" description="Low complexity" evidence="1">
    <location>
        <begin position="29"/>
        <end position="44"/>
    </location>
</feature>
<keyword evidence="2" id="KW-1133">Transmembrane helix</keyword>
<accession>A0A0D2I7P3</accession>
<keyword evidence="2" id="KW-0812">Transmembrane</keyword>
<keyword evidence="2" id="KW-0472">Membrane</keyword>
<dbReference type="AlphaFoldDB" id="A0A0D2I7P3"/>
<dbReference type="OrthoDB" id="3353407at2759"/>
<dbReference type="Proteomes" id="UP000053411">
    <property type="component" value="Unassembled WGS sequence"/>
</dbReference>
<dbReference type="RefSeq" id="XP_016627344.1">
    <property type="nucleotide sequence ID" value="XM_016781566.1"/>
</dbReference>
<keyword evidence="4" id="KW-1185">Reference proteome</keyword>
<dbReference type="InterPro" id="IPR021822">
    <property type="entry name" value="DUF3405"/>
</dbReference>